<organism evidence="2 3">
    <name type="scientific">Rotaria socialis</name>
    <dbReference type="NCBI Taxonomy" id="392032"/>
    <lineage>
        <taxon>Eukaryota</taxon>
        <taxon>Metazoa</taxon>
        <taxon>Spiralia</taxon>
        <taxon>Gnathifera</taxon>
        <taxon>Rotifera</taxon>
        <taxon>Eurotatoria</taxon>
        <taxon>Bdelloidea</taxon>
        <taxon>Philodinida</taxon>
        <taxon>Philodinidae</taxon>
        <taxon>Rotaria</taxon>
    </lineage>
</organism>
<dbReference type="Proteomes" id="UP000663862">
    <property type="component" value="Unassembled WGS sequence"/>
</dbReference>
<evidence type="ECO:0008006" key="4">
    <source>
        <dbReference type="Google" id="ProtNLM"/>
    </source>
</evidence>
<feature type="signal peptide" evidence="1">
    <location>
        <begin position="1"/>
        <end position="22"/>
    </location>
</feature>
<dbReference type="EMBL" id="CAJOBQ010002801">
    <property type="protein sequence ID" value="CAF4579742.1"/>
    <property type="molecule type" value="Genomic_DNA"/>
</dbReference>
<dbReference type="AlphaFoldDB" id="A0A821AFS4"/>
<proteinExistence type="predicted"/>
<sequence>MLIRSFKLIWIWSFRLFQVVSKKAGVKLLPAEVSGISYRNDNAALTFLQHMSNVLHTDLVRKIKRSSVLGWRWMMDESTSRSIEKNCIVYVSYLENVVPKTAFYGLINMEGGGPAENIVKRISELWRNDDIITATACWLATDNASTFKGIHEGLVEKLKKNHNMACIELNTCAAHPYALVGKRAGQYLDRKQALLALLDFTSNDSYVTQNKCDSAAELLMEILDDRFLFILHFRFDLHECICITGNAFQSWNDPESRRRLNSVQLLLDVPDDYDPQRQVRPNAMKRKRINFPTTYISNSTKPKANDIKCANQCGKQFRPMIQRKSMPFYAAISTMNMNG</sequence>
<dbReference type="PANTHER" id="PTHR46880:SF5">
    <property type="entry name" value="DUF4371 DOMAIN-CONTAINING PROTEIN"/>
    <property type="match status" value="1"/>
</dbReference>
<protein>
    <recommendedName>
        <fullName evidence="4">DUF4371 domain-containing protein</fullName>
    </recommendedName>
</protein>
<accession>A0A821AFS4</accession>
<evidence type="ECO:0000313" key="2">
    <source>
        <dbReference type="EMBL" id="CAF4579742.1"/>
    </source>
</evidence>
<evidence type="ECO:0000313" key="3">
    <source>
        <dbReference type="Proteomes" id="UP000663862"/>
    </source>
</evidence>
<reference evidence="2" key="1">
    <citation type="submission" date="2021-02" db="EMBL/GenBank/DDBJ databases">
        <authorList>
            <person name="Nowell W R."/>
        </authorList>
    </citation>
    <scope>NUCLEOTIDE SEQUENCE</scope>
</reference>
<comment type="caution">
    <text evidence="2">The sequence shown here is derived from an EMBL/GenBank/DDBJ whole genome shotgun (WGS) entry which is preliminary data.</text>
</comment>
<feature type="chain" id="PRO_5032496558" description="DUF4371 domain-containing protein" evidence="1">
    <location>
        <begin position="23"/>
        <end position="339"/>
    </location>
</feature>
<keyword evidence="1" id="KW-0732">Signal</keyword>
<gene>
    <name evidence="2" type="ORF">TSG867_LOCUS26498</name>
</gene>
<dbReference type="InterPro" id="IPR012337">
    <property type="entry name" value="RNaseH-like_sf"/>
</dbReference>
<dbReference type="SUPFAM" id="SSF53098">
    <property type="entry name" value="Ribonuclease H-like"/>
    <property type="match status" value="1"/>
</dbReference>
<name>A0A821AFS4_9BILA</name>
<evidence type="ECO:0000256" key="1">
    <source>
        <dbReference type="SAM" id="SignalP"/>
    </source>
</evidence>
<dbReference type="PANTHER" id="PTHR46880">
    <property type="entry name" value="RAS-ASSOCIATING DOMAIN-CONTAINING PROTEIN"/>
    <property type="match status" value="1"/>
</dbReference>